<evidence type="ECO:0000313" key="4">
    <source>
        <dbReference type="Proteomes" id="UP000827721"/>
    </source>
</evidence>
<protein>
    <recommendedName>
        <fullName evidence="5">Transmembrane protein</fullName>
    </recommendedName>
</protein>
<accession>A0ABQ8HTH5</accession>
<name>A0ABQ8HTH5_9ROSI</name>
<feature type="signal peptide" evidence="2">
    <location>
        <begin position="1"/>
        <end position="29"/>
    </location>
</feature>
<keyword evidence="1" id="KW-0812">Transmembrane</keyword>
<proteinExistence type="predicted"/>
<keyword evidence="4" id="KW-1185">Reference proteome</keyword>
<sequence length="120" mass="13308">MMASKSNNINNSMIIHTLLALLFVSYVISSSRQDGLHKFLEEENANETHFKDNFVKLCGGVVTTSARDGFITLSIKFLHFFVAKSLQLRSLSALQSSASSSISSWLFWVAFTLFGCIHVG</sequence>
<keyword evidence="1" id="KW-0472">Membrane</keyword>
<reference evidence="3 4" key="1">
    <citation type="submission" date="2021-02" db="EMBL/GenBank/DDBJ databases">
        <title>Plant Genome Project.</title>
        <authorList>
            <person name="Zhang R.-G."/>
        </authorList>
    </citation>
    <scope>NUCLEOTIDE SEQUENCE [LARGE SCALE GENOMIC DNA]</scope>
    <source>
        <tissue evidence="3">Leaves</tissue>
    </source>
</reference>
<evidence type="ECO:0008006" key="5">
    <source>
        <dbReference type="Google" id="ProtNLM"/>
    </source>
</evidence>
<gene>
    <name evidence="3" type="ORF">JRO89_XS07G0113100</name>
</gene>
<organism evidence="3 4">
    <name type="scientific">Xanthoceras sorbifolium</name>
    <dbReference type="NCBI Taxonomy" id="99658"/>
    <lineage>
        <taxon>Eukaryota</taxon>
        <taxon>Viridiplantae</taxon>
        <taxon>Streptophyta</taxon>
        <taxon>Embryophyta</taxon>
        <taxon>Tracheophyta</taxon>
        <taxon>Spermatophyta</taxon>
        <taxon>Magnoliopsida</taxon>
        <taxon>eudicotyledons</taxon>
        <taxon>Gunneridae</taxon>
        <taxon>Pentapetalae</taxon>
        <taxon>rosids</taxon>
        <taxon>malvids</taxon>
        <taxon>Sapindales</taxon>
        <taxon>Sapindaceae</taxon>
        <taxon>Xanthoceroideae</taxon>
        <taxon>Xanthoceras</taxon>
    </lineage>
</organism>
<comment type="caution">
    <text evidence="3">The sequence shown here is derived from an EMBL/GenBank/DDBJ whole genome shotgun (WGS) entry which is preliminary data.</text>
</comment>
<feature type="transmembrane region" description="Helical" evidence="1">
    <location>
        <begin position="102"/>
        <end position="119"/>
    </location>
</feature>
<evidence type="ECO:0000256" key="2">
    <source>
        <dbReference type="SAM" id="SignalP"/>
    </source>
</evidence>
<dbReference type="EMBL" id="JAFEMO010000007">
    <property type="protein sequence ID" value="KAH7567647.1"/>
    <property type="molecule type" value="Genomic_DNA"/>
</dbReference>
<keyword evidence="2" id="KW-0732">Signal</keyword>
<feature type="chain" id="PRO_5045558197" description="Transmembrane protein" evidence="2">
    <location>
        <begin position="30"/>
        <end position="120"/>
    </location>
</feature>
<evidence type="ECO:0000313" key="3">
    <source>
        <dbReference type="EMBL" id="KAH7567647.1"/>
    </source>
</evidence>
<dbReference type="Proteomes" id="UP000827721">
    <property type="component" value="Unassembled WGS sequence"/>
</dbReference>
<keyword evidence="1" id="KW-1133">Transmembrane helix</keyword>
<evidence type="ECO:0000256" key="1">
    <source>
        <dbReference type="SAM" id="Phobius"/>
    </source>
</evidence>